<protein>
    <submittedName>
        <fullName evidence="1">Uncharacterized protein</fullName>
    </submittedName>
</protein>
<comment type="caution">
    <text evidence="1">The sequence shown here is derived from an EMBL/GenBank/DDBJ whole genome shotgun (WGS) entry which is preliminary data.</text>
</comment>
<gene>
    <name evidence="1" type="ORF">SDC9_143715</name>
</gene>
<evidence type="ECO:0000313" key="1">
    <source>
        <dbReference type="EMBL" id="MPM96551.1"/>
    </source>
</evidence>
<dbReference type="AlphaFoldDB" id="A0A645E4P5"/>
<accession>A0A645E4P5</accession>
<name>A0A645E4P5_9ZZZZ</name>
<proteinExistence type="predicted"/>
<reference evidence="1" key="1">
    <citation type="submission" date="2019-08" db="EMBL/GenBank/DDBJ databases">
        <authorList>
            <person name="Kucharzyk K."/>
            <person name="Murdoch R.W."/>
            <person name="Higgins S."/>
            <person name="Loffler F."/>
        </authorList>
    </citation>
    <scope>NUCLEOTIDE SEQUENCE</scope>
</reference>
<organism evidence="1">
    <name type="scientific">bioreactor metagenome</name>
    <dbReference type="NCBI Taxonomy" id="1076179"/>
    <lineage>
        <taxon>unclassified sequences</taxon>
        <taxon>metagenomes</taxon>
        <taxon>ecological metagenomes</taxon>
    </lineage>
</organism>
<dbReference type="EMBL" id="VSSQ01042920">
    <property type="protein sequence ID" value="MPM96551.1"/>
    <property type="molecule type" value="Genomic_DNA"/>
</dbReference>
<sequence>MFRLFKKLCFLRGVNLHRSFHGFERDALLPREEGQRLGVLREAAAAVSHTRLEELRADTGIVPHALRHVVDVCADKLAEVRDVVHIRNLEREKVVASIFDHLRRAARDRNNRQIKRGVDLLKHLFRRFILRTDDDARGMHRVVHGIPLRQKLRVARNADLHVPHKVVLDELLHLVVSADRDGGFHDNEAIVDDALRNLAANLRNIAQICAAIRLFRRTDADEDRVRFRIGGLIIARETQPFRRDILFEQFFQPRFIDRRHAGSHQGNLLLVHIHAGD</sequence>